<reference evidence="1 2" key="1">
    <citation type="submission" date="2020-06" db="EMBL/GenBank/DDBJ databases">
        <authorList>
            <person name="Criscuolo A."/>
        </authorList>
    </citation>
    <scope>NUCLEOTIDE SEQUENCE [LARGE SCALE GENOMIC DNA]</scope>
    <source>
        <strain evidence="2">CIP 110025</strain>
    </source>
</reference>
<dbReference type="Proteomes" id="UP000556700">
    <property type="component" value="Unassembled WGS sequence"/>
</dbReference>
<dbReference type="PROSITE" id="PS51257">
    <property type="entry name" value="PROKAR_LIPOPROTEIN"/>
    <property type="match status" value="1"/>
</dbReference>
<evidence type="ECO:0008006" key="3">
    <source>
        <dbReference type="Google" id="ProtNLM"/>
    </source>
</evidence>
<comment type="caution">
    <text evidence="1">The sequence shown here is derived from an EMBL/GenBank/DDBJ whole genome shotgun (WGS) entry which is preliminary data.</text>
</comment>
<proteinExistence type="predicted"/>
<dbReference type="EMBL" id="CAIJDO010000290">
    <property type="protein sequence ID" value="CAD0009697.1"/>
    <property type="molecule type" value="Genomic_DNA"/>
</dbReference>
<evidence type="ECO:0000313" key="2">
    <source>
        <dbReference type="Proteomes" id="UP000556700"/>
    </source>
</evidence>
<evidence type="ECO:0000313" key="1">
    <source>
        <dbReference type="EMBL" id="CAD0009697.1"/>
    </source>
</evidence>
<keyword evidence="2" id="KW-1185">Reference proteome</keyword>
<accession>A0A6V6ZD19</accession>
<organism evidence="1 2">
    <name type="scientific">Flavobacterium chungangense</name>
    <dbReference type="NCBI Taxonomy" id="554283"/>
    <lineage>
        <taxon>Bacteria</taxon>
        <taxon>Pseudomonadati</taxon>
        <taxon>Bacteroidota</taxon>
        <taxon>Flavobacteriia</taxon>
        <taxon>Flavobacteriales</taxon>
        <taxon>Flavobacteriaceae</taxon>
        <taxon>Flavobacterium</taxon>
    </lineage>
</organism>
<dbReference type="AlphaFoldDB" id="A0A6V6ZD19"/>
<protein>
    <recommendedName>
        <fullName evidence="3">Lipoprotein</fullName>
    </recommendedName>
</protein>
<gene>
    <name evidence="1" type="ORF">FLACHUCJ7_04362</name>
</gene>
<name>A0A6V6ZD19_9FLAO</name>
<sequence length="154" mass="17749">MKKLLLTFLISLTFACSKKNNNEVNAISITIKKDESINLNPIGNPIIVTLKNDSNKISPIWIMSCDYNKNFITDNKDIDFPAIECDKNIPKLYNLKPLEEKEIKLYVISSIGLSKQKFKIGFLMNKEFSTIEKYQNEISNKENIKIIWSNQLSI</sequence>
<dbReference type="RefSeq" id="WP_031457649.1">
    <property type="nucleotide sequence ID" value="NZ_CAIJDO010000290.1"/>
</dbReference>